<gene>
    <name evidence="2" type="ORF">NN4_85120</name>
</gene>
<name>A0A511MTR6_9NOCA</name>
<sequence>MRIRITGTGSLVCGRYTSARKIVPSRIAPGTSVSLSTAHFPRPVFGGQAPACPGAPVCVLAASSVSEPGVHPPTKTPTHTSAVSNRPTPIP</sequence>
<evidence type="ECO:0000313" key="2">
    <source>
        <dbReference type="EMBL" id="GEM43993.1"/>
    </source>
</evidence>
<dbReference type="AlphaFoldDB" id="A0A511MTR6"/>
<evidence type="ECO:0000313" key="3">
    <source>
        <dbReference type="Proteomes" id="UP000321424"/>
    </source>
</evidence>
<reference evidence="2 3" key="1">
    <citation type="submission" date="2019-07" db="EMBL/GenBank/DDBJ databases">
        <title>Whole genome shotgun sequence of Nocardia ninae NBRC 108245.</title>
        <authorList>
            <person name="Hosoyama A."/>
            <person name="Uohara A."/>
            <person name="Ohji S."/>
            <person name="Ichikawa N."/>
        </authorList>
    </citation>
    <scope>NUCLEOTIDE SEQUENCE [LARGE SCALE GENOMIC DNA]</scope>
    <source>
        <strain evidence="2 3">NBRC 108245</strain>
    </source>
</reference>
<dbReference type="Proteomes" id="UP000321424">
    <property type="component" value="Unassembled WGS sequence"/>
</dbReference>
<keyword evidence="3" id="KW-1185">Reference proteome</keyword>
<dbReference type="EMBL" id="BJXA01000127">
    <property type="protein sequence ID" value="GEM43993.1"/>
    <property type="molecule type" value="Genomic_DNA"/>
</dbReference>
<protein>
    <submittedName>
        <fullName evidence="2">Uncharacterized protein</fullName>
    </submittedName>
</protein>
<feature type="region of interest" description="Disordered" evidence="1">
    <location>
        <begin position="65"/>
        <end position="91"/>
    </location>
</feature>
<organism evidence="2 3">
    <name type="scientific">Nocardia ninae NBRC 108245</name>
    <dbReference type="NCBI Taxonomy" id="1210091"/>
    <lineage>
        <taxon>Bacteria</taxon>
        <taxon>Bacillati</taxon>
        <taxon>Actinomycetota</taxon>
        <taxon>Actinomycetes</taxon>
        <taxon>Mycobacteriales</taxon>
        <taxon>Nocardiaceae</taxon>
        <taxon>Nocardia</taxon>
    </lineage>
</organism>
<evidence type="ECO:0000256" key="1">
    <source>
        <dbReference type="SAM" id="MobiDB-lite"/>
    </source>
</evidence>
<feature type="compositionally biased region" description="Polar residues" evidence="1">
    <location>
        <begin position="76"/>
        <end position="91"/>
    </location>
</feature>
<accession>A0A511MTR6</accession>
<comment type="caution">
    <text evidence="2">The sequence shown here is derived from an EMBL/GenBank/DDBJ whole genome shotgun (WGS) entry which is preliminary data.</text>
</comment>
<proteinExistence type="predicted"/>